<comment type="caution">
    <text evidence="1">The sequence shown here is derived from an EMBL/GenBank/DDBJ whole genome shotgun (WGS) entry which is preliminary data.</text>
</comment>
<accession>A0ABN7XS03</accession>
<organism evidence="1 2">
    <name type="scientific">Gigaspora margarita</name>
    <dbReference type="NCBI Taxonomy" id="4874"/>
    <lineage>
        <taxon>Eukaryota</taxon>
        <taxon>Fungi</taxon>
        <taxon>Fungi incertae sedis</taxon>
        <taxon>Mucoromycota</taxon>
        <taxon>Glomeromycotina</taxon>
        <taxon>Glomeromycetes</taxon>
        <taxon>Diversisporales</taxon>
        <taxon>Gigasporaceae</taxon>
        <taxon>Gigaspora</taxon>
    </lineage>
</organism>
<sequence>AKTFIDRRKYNEGYNLLLKISKSKTKYAYDAKYWIAKLLLNGLGVIKDEDHAYKYFKEVCNHFSNNIEDNYNHFDVRLEENRSCIYFDNAMKPKLKIL</sequence>
<gene>
    <name evidence="1" type="ORF">GMARGA_LOCUS45917</name>
</gene>
<dbReference type="Proteomes" id="UP000789901">
    <property type="component" value="Unassembled WGS sequence"/>
</dbReference>
<dbReference type="InterPro" id="IPR011990">
    <property type="entry name" value="TPR-like_helical_dom_sf"/>
</dbReference>
<reference evidence="1 2" key="1">
    <citation type="submission" date="2021-06" db="EMBL/GenBank/DDBJ databases">
        <authorList>
            <person name="Kallberg Y."/>
            <person name="Tangrot J."/>
            <person name="Rosling A."/>
        </authorList>
    </citation>
    <scope>NUCLEOTIDE SEQUENCE [LARGE SCALE GENOMIC DNA]</scope>
    <source>
        <strain evidence="1 2">120-4 pot B 10/14</strain>
    </source>
</reference>
<evidence type="ECO:0000313" key="2">
    <source>
        <dbReference type="Proteomes" id="UP000789901"/>
    </source>
</evidence>
<feature type="non-terminal residue" evidence="1">
    <location>
        <position position="1"/>
    </location>
</feature>
<evidence type="ECO:0000313" key="1">
    <source>
        <dbReference type="EMBL" id="CAG8857096.1"/>
    </source>
</evidence>
<dbReference type="Gene3D" id="1.25.40.10">
    <property type="entry name" value="Tetratricopeptide repeat domain"/>
    <property type="match status" value="1"/>
</dbReference>
<name>A0ABN7XS03_GIGMA</name>
<protein>
    <submittedName>
        <fullName evidence="1">11595_t:CDS:1</fullName>
    </submittedName>
</protein>
<dbReference type="EMBL" id="CAJVQB010167194">
    <property type="protein sequence ID" value="CAG8857096.1"/>
    <property type="molecule type" value="Genomic_DNA"/>
</dbReference>
<keyword evidence="2" id="KW-1185">Reference proteome</keyword>
<proteinExistence type="predicted"/>
<dbReference type="SUPFAM" id="SSF81901">
    <property type="entry name" value="HCP-like"/>
    <property type="match status" value="1"/>
</dbReference>